<proteinExistence type="inferred from homology"/>
<dbReference type="InterPro" id="IPR032805">
    <property type="entry name" value="Wax_synthase_dom"/>
</dbReference>
<feature type="transmembrane region" description="Helical" evidence="7">
    <location>
        <begin position="63"/>
        <end position="84"/>
    </location>
</feature>
<dbReference type="PANTHER" id="PTHR31595">
    <property type="entry name" value="LONG-CHAIN-ALCOHOL O-FATTY-ACYLTRANSFERASE 3-RELATED"/>
    <property type="match status" value="1"/>
</dbReference>
<organism evidence="9 10">
    <name type="scientific">Aspergillus homomorphus (strain CBS 101889)</name>
    <dbReference type="NCBI Taxonomy" id="1450537"/>
    <lineage>
        <taxon>Eukaryota</taxon>
        <taxon>Fungi</taxon>
        <taxon>Dikarya</taxon>
        <taxon>Ascomycota</taxon>
        <taxon>Pezizomycotina</taxon>
        <taxon>Eurotiomycetes</taxon>
        <taxon>Eurotiomycetidae</taxon>
        <taxon>Eurotiales</taxon>
        <taxon>Aspergillaceae</taxon>
        <taxon>Aspergillus</taxon>
        <taxon>Aspergillus subgen. Circumdati</taxon>
    </lineage>
</organism>
<evidence type="ECO:0000256" key="3">
    <source>
        <dbReference type="ARBA" id="ARBA00022679"/>
    </source>
</evidence>
<evidence type="ECO:0000256" key="4">
    <source>
        <dbReference type="ARBA" id="ARBA00022692"/>
    </source>
</evidence>
<dbReference type="PANTHER" id="PTHR31595:SF27">
    <property type="entry name" value="WAX SYNTHASE DOMAIN-CONTAINING PROTEIN-RELATED"/>
    <property type="match status" value="1"/>
</dbReference>
<keyword evidence="3" id="KW-0808">Transferase</keyword>
<evidence type="ECO:0000256" key="2">
    <source>
        <dbReference type="ARBA" id="ARBA00007282"/>
    </source>
</evidence>
<keyword evidence="5 7" id="KW-1133">Transmembrane helix</keyword>
<evidence type="ECO:0000313" key="9">
    <source>
        <dbReference type="EMBL" id="RAL17072.1"/>
    </source>
</evidence>
<evidence type="ECO:0000259" key="8">
    <source>
        <dbReference type="Pfam" id="PF13813"/>
    </source>
</evidence>
<evidence type="ECO:0000256" key="5">
    <source>
        <dbReference type="ARBA" id="ARBA00022989"/>
    </source>
</evidence>
<dbReference type="Proteomes" id="UP000248961">
    <property type="component" value="Unassembled WGS sequence"/>
</dbReference>
<dbReference type="EMBL" id="KZ824268">
    <property type="protein sequence ID" value="RAL17072.1"/>
    <property type="molecule type" value="Genomic_DNA"/>
</dbReference>
<feature type="transmembrane region" description="Helical" evidence="7">
    <location>
        <begin position="270"/>
        <end position="292"/>
    </location>
</feature>
<feature type="transmembrane region" description="Helical" evidence="7">
    <location>
        <begin position="405"/>
        <end position="424"/>
    </location>
</feature>
<evidence type="ECO:0000256" key="6">
    <source>
        <dbReference type="ARBA" id="ARBA00023136"/>
    </source>
</evidence>
<dbReference type="InterPro" id="IPR044851">
    <property type="entry name" value="Wax_synthase"/>
</dbReference>
<dbReference type="Pfam" id="PF13813">
    <property type="entry name" value="MBOAT_2"/>
    <property type="match status" value="1"/>
</dbReference>
<reference evidence="9 10" key="1">
    <citation type="submission" date="2018-02" db="EMBL/GenBank/DDBJ databases">
        <title>The genomes of Aspergillus section Nigri reveals drivers in fungal speciation.</title>
        <authorList>
            <consortium name="DOE Joint Genome Institute"/>
            <person name="Vesth T.C."/>
            <person name="Nybo J."/>
            <person name="Theobald S."/>
            <person name="Brandl J."/>
            <person name="Frisvad J.C."/>
            <person name="Nielsen K.F."/>
            <person name="Lyhne E.K."/>
            <person name="Kogle M.E."/>
            <person name="Kuo A."/>
            <person name="Riley R."/>
            <person name="Clum A."/>
            <person name="Nolan M."/>
            <person name="Lipzen A."/>
            <person name="Salamov A."/>
            <person name="Henrissat B."/>
            <person name="Wiebenga A."/>
            <person name="De vries R.P."/>
            <person name="Grigoriev I.V."/>
            <person name="Mortensen U.H."/>
            <person name="Andersen M.R."/>
            <person name="Baker S.E."/>
        </authorList>
    </citation>
    <scope>NUCLEOTIDE SEQUENCE [LARGE SCALE GENOMIC DNA]</scope>
    <source>
        <strain evidence="9 10">CBS 101889</strain>
    </source>
</reference>
<evidence type="ECO:0000256" key="7">
    <source>
        <dbReference type="SAM" id="Phobius"/>
    </source>
</evidence>
<dbReference type="RefSeq" id="XP_025556226.1">
    <property type="nucleotide sequence ID" value="XM_025700373.1"/>
</dbReference>
<dbReference type="OrthoDB" id="1077582at2759"/>
<name>A0A395IA29_ASPHC</name>
<comment type="similarity">
    <text evidence="2">Belongs to the wax synthase family.</text>
</comment>
<keyword evidence="4 7" id="KW-0812">Transmembrane</keyword>
<sequence length="473" mass="52832">MAISPDLCFVGILVLQNLVTITLLTRTPRSSFLRWICLPSMLYLTYLEVVLNRLGETGFVIKIRTGGHAFTFLVQLVNLLFVTNVDLTTKADKSKVAFQLLLGIRGIGTPWQIKHIPPFPRVMRTHPPGRTQYVVRQLAIVIWQTLFFRLLTSPVLAHDPSIYGYGQEFVYTPRNCLNRFSATYIEGVIPAYLFLDIVYRLGAIICVGSGDHSISQWPPLFGTLARSYSIRLYWGRFWHQYLRWPFTSISNCITVRILRLPKPSLLEYYVNAFIVFALSGYMHIIANVVAGVEGADRSVWLFFLAQVPALMFEDGVQYLWGALQRYRQRRRRRRGCGHGYGLKVQREGRVVQEQQTLQGQQRGEKGDVVGAVAAAASPGADVDADAVADVDAGAGAGLPPLWQRCVGYAWLTAWLAFSFPWWYYPIMRTLKMKTGQSAATLSSGGAVGLEVPVLAGLVAAGAVVLHVVFKAEP</sequence>
<accession>A0A395IA29</accession>
<dbReference type="VEuPathDB" id="FungiDB:BO97DRAFT_475005"/>
<dbReference type="GO" id="GO:0006629">
    <property type="term" value="P:lipid metabolic process"/>
    <property type="evidence" value="ECO:0007669"/>
    <property type="project" value="InterPro"/>
</dbReference>
<keyword evidence="10" id="KW-1185">Reference proteome</keyword>
<dbReference type="GeneID" id="37204662"/>
<evidence type="ECO:0000256" key="1">
    <source>
        <dbReference type="ARBA" id="ARBA00004141"/>
    </source>
</evidence>
<dbReference type="AlphaFoldDB" id="A0A395IA29"/>
<feature type="transmembrane region" description="Helical" evidence="7">
    <location>
        <begin position="7"/>
        <end position="26"/>
    </location>
</feature>
<keyword evidence="6 7" id="KW-0472">Membrane</keyword>
<protein>
    <recommendedName>
        <fullName evidence="8">Wax synthase domain-containing protein</fullName>
    </recommendedName>
</protein>
<comment type="subcellular location">
    <subcellularLocation>
        <location evidence="1">Membrane</location>
        <topology evidence="1">Multi-pass membrane protein</topology>
    </subcellularLocation>
</comment>
<feature type="domain" description="Wax synthase" evidence="8">
    <location>
        <begin position="217"/>
        <end position="304"/>
    </location>
</feature>
<dbReference type="GO" id="GO:0008374">
    <property type="term" value="F:O-acyltransferase activity"/>
    <property type="evidence" value="ECO:0007669"/>
    <property type="project" value="InterPro"/>
</dbReference>
<dbReference type="GO" id="GO:0016020">
    <property type="term" value="C:membrane"/>
    <property type="evidence" value="ECO:0007669"/>
    <property type="project" value="UniProtKB-SubCell"/>
</dbReference>
<gene>
    <name evidence="9" type="ORF">BO97DRAFT_475005</name>
</gene>
<feature type="transmembrane region" description="Helical" evidence="7">
    <location>
        <begin position="298"/>
        <end position="323"/>
    </location>
</feature>
<evidence type="ECO:0000313" key="10">
    <source>
        <dbReference type="Proteomes" id="UP000248961"/>
    </source>
</evidence>
<feature type="transmembrane region" description="Helical" evidence="7">
    <location>
        <begin position="444"/>
        <end position="469"/>
    </location>
</feature>